<dbReference type="VEuPathDB" id="FungiDB:PHYBLDRAFT_139957"/>
<evidence type="ECO:0000256" key="3">
    <source>
        <dbReference type="ARBA" id="ARBA00022776"/>
    </source>
</evidence>
<keyword evidence="7" id="KW-1185">Reference proteome</keyword>
<evidence type="ECO:0000313" key="7">
    <source>
        <dbReference type="Proteomes" id="UP000077315"/>
    </source>
</evidence>
<dbReference type="OrthoDB" id="2206027at2759"/>
<reference evidence="7" key="1">
    <citation type="submission" date="2015-06" db="EMBL/GenBank/DDBJ databases">
        <title>Expansion of signal transduction pathways in fungi by whole-genome duplication.</title>
        <authorList>
            <consortium name="DOE Joint Genome Institute"/>
            <person name="Corrochano L.M."/>
            <person name="Kuo A."/>
            <person name="Marcet-Houben M."/>
            <person name="Polaino S."/>
            <person name="Salamov A."/>
            <person name="Villalobos J.M."/>
            <person name="Alvarez M.I."/>
            <person name="Avalos J."/>
            <person name="Benito E.P."/>
            <person name="Benoit I."/>
            <person name="Burger G."/>
            <person name="Camino L.P."/>
            <person name="Canovas D."/>
            <person name="Cerda-Olmedo E."/>
            <person name="Cheng J.-F."/>
            <person name="Dominguez A."/>
            <person name="Elias M."/>
            <person name="Eslava A.P."/>
            <person name="Glaser F."/>
            <person name="Grimwood J."/>
            <person name="Gutierrez G."/>
            <person name="Heitman J."/>
            <person name="Henrissat B."/>
            <person name="Iturriaga E.A."/>
            <person name="Lang B.F."/>
            <person name="Lavin J.L."/>
            <person name="Lee S."/>
            <person name="Li W."/>
            <person name="Lindquist E."/>
            <person name="Lopez-Garcia S."/>
            <person name="Luque E.M."/>
            <person name="Marcos A.T."/>
            <person name="Martin J."/>
            <person name="McCluskey K."/>
            <person name="Medina H.R."/>
            <person name="Miralles-Duran A."/>
            <person name="Miyazaki A."/>
            <person name="Munoz-Torres E."/>
            <person name="Oguiza J.A."/>
            <person name="Ohm R."/>
            <person name="Olmedo M."/>
            <person name="Orejas M."/>
            <person name="Ortiz-Castellanos L."/>
            <person name="Pisabarro A.G."/>
            <person name="Rodriguez-Romero J."/>
            <person name="Ruiz-Herrera J."/>
            <person name="Ruiz-Vazquez R."/>
            <person name="Sanz C."/>
            <person name="Schackwitz W."/>
            <person name="Schmutz J."/>
            <person name="Shahriari M."/>
            <person name="Shelest E."/>
            <person name="Silva-Franco F."/>
            <person name="Soanes D."/>
            <person name="Syed K."/>
            <person name="Tagua V.G."/>
            <person name="Talbot N.J."/>
            <person name="Thon M."/>
            <person name="De vries R.P."/>
            <person name="Wiebenga A."/>
            <person name="Yadav J.S."/>
            <person name="Braun E.L."/>
            <person name="Baker S."/>
            <person name="Garre V."/>
            <person name="Horwitz B."/>
            <person name="Torres-Martinez S."/>
            <person name="Idnurm A."/>
            <person name="Herrera-Estrella A."/>
            <person name="Gabaldon T."/>
            <person name="Grigoriev I.V."/>
        </authorList>
    </citation>
    <scope>NUCLEOTIDE SEQUENCE [LARGE SCALE GENOMIC DNA]</scope>
    <source>
        <strain evidence="7">NRRL 1555(-)</strain>
    </source>
</reference>
<keyword evidence="3" id="KW-0498">Mitosis</keyword>
<dbReference type="GO" id="GO:0051301">
    <property type="term" value="P:cell division"/>
    <property type="evidence" value="ECO:0007669"/>
    <property type="project" value="UniProtKB-KW"/>
</dbReference>
<dbReference type="RefSeq" id="XP_018297985.1">
    <property type="nucleotide sequence ID" value="XM_018430310.1"/>
</dbReference>
<name>A0A162YD48_PHYB8</name>
<evidence type="ECO:0000256" key="1">
    <source>
        <dbReference type="ARBA" id="ARBA00006940"/>
    </source>
</evidence>
<keyword evidence="4" id="KW-0833">Ubl conjugation pathway</keyword>
<accession>A0A162YD48</accession>
<protein>
    <submittedName>
        <fullName evidence="6">Uncharacterized protein</fullName>
    </submittedName>
</protein>
<dbReference type="EMBL" id="KV440972">
    <property type="protein sequence ID" value="OAD79945.1"/>
    <property type="molecule type" value="Genomic_DNA"/>
</dbReference>
<dbReference type="GeneID" id="28991216"/>
<dbReference type="InterPro" id="IPR008401">
    <property type="entry name" value="Apc13"/>
</dbReference>
<dbReference type="InParanoid" id="A0A162YD48"/>
<sequence length="128" mass="14867">MDSIFNYLHWDTPKLPLVVDTWTYEKLPTYHIPVPTKFVPKADVQRDLKKDNMPIHKSTKRFVTVVTYPTIRNKSKNNTMHIMISINWRATIPFVRPERITHNRSFGFDGESAGSVDSVGQTETFMAK</sequence>
<dbReference type="AlphaFoldDB" id="A0A162YD48"/>
<evidence type="ECO:0000256" key="4">
    <source>
        <dbReference type="ARBA" id="ARBA00022786"/>
    </source>
</evidence>
<dbReference type="Pfam" id="PF05839">
    <property type="entry name" value="Apc13p"/>
    <property type="match status" value="1"/>
</dbReference>
<proteinExistence type="inferred from homology"/>
<evidence type="ECO:0000313" key="6">
    <source>
        <dbReference type="EMBL" id="OAD79945.1"/>
    </source>
</evidence>
<keyword evidence="5" id="KW-0131">Cell cycle</keyword>
<dbReference type="GO" id="GO:0005680">
    <property type="term" value="C:anaphase-promoting complex"/>
    <property type="evidence" value="ECO:0007669"/>
    <property type="project" value="InterPro"/>
</dbReference>
<evidence type="ECO:0000256" key="5">
    <source>
        <dbReference type="ARBA" id="ARBA00023306"/>
    </source>
</evidence>
<evidence type="ECO:0000256" key="2">
    <source>
        <dbReference type="ARBA" id="ARBA00022618"/>
    </source>
</evidence>
<dbReference type="Proteomes" id="UP000077315">
    <property type="component" value="Unassembled WGS sequence"/>
</dbReference>
<gene>
    <name evidence="6" type="ORF">PHYBLDRAFT_139957</name>
</gene>
<keyword evidence="2" id="KW-0132">Cell division</keyword>
<comment type="similarity">
    <text evidence="1">Belongs to the APC13 family.</text>
</comment>
<organism evidence="6 7">
    <name type="scientific">Phycomyces blakesleeanus (strain ATCC 8743b / DSM 1359 / FGSC 10004 / NBRC 33097 / NRRL 1555)</name>
    <dbReference type="NCBI Taxonomy" id="763407"/>
    <lineage>
        <taxon>Eukaryota</taxon>
        <taxon>Fungi</taxon>
        <taxon>Fungi incertae sedis</taxon>
        <taxon>Mucoromycota</taxon>
        <taxon>Mucoromycotina</taxon>
        <taxon>Mucoromycetes</taxon>
        <taxon>Mucorales</taxon>
        <taxon>Phycomycetaceae</taxon>
        <taxon>Phycomyces</taxon>
    </lineage>
</organism>